<dbReference type="InterPro" id="IPR036047">
    <property type="entry name" value="F-box-like_dom_sf"/>
</dbReference>
<sequence length="292" mass="33547">MANQNNETPPFSVLPEDCIAVILSFTSPKDACRAAAVSKAFRSAANSDNLWERFLPSDYKIIIGRSVSPVTYSSRKELYLMLCDSPLLVDEGKMSIGLRKPSGTKCYMLCARQLRMAWKDDRRYWKWTSLQESRFSEVAELKRLTWLEIHGIMQAQMLPPNTNYTAYLVFKLTKHHYGLDCSSKAIINFEESRDEIGEGETSSVYIVPQGSSRRVPIRHVDGRVSQNRFDGWMEIELGSFFVNGEEGYFHYIHMRLLSMYGWKKGLIVEGIEVRPKEVVELDLKRGQTSFKT</sequence>
<dbReference type="PROSITE" id="PS50181">
    <property type="entry name" value="FBOX"/>
    <property type="match status" value="1"/>
</dbReference>
<accession>A0ABD3SV58</accession>
<dbReference type="InterPro" id="IPR001810">
    <property type="entry name" value="F-box_dom"/>
</dbReference>
<evidence type="ECO:0000313" key="2">
    <source>
        <dbReference type="EMBL" id="KAL3828360.1"/>
    </source>
</evidence>
<gene>
    <name evidence="2" type="ORF">ACJIZ3_017162</name>
</gene>
<dbReference type="Pfam" id="PF12937">
    <property type="entry name" value="F-box-like"/>
    <property type="match status" value="1"/>
</dbReference>
<dbReference type="AlphaFoldDB" id="A0ABD3SV58"/>
<dbReference type="PANTHER" id="PTHR32278">
    <property type="entry name" value="F-BOX DOMAIN-CONTAINING PROTEIN"/>
    <property type="match status" value="1"/>
</dbReference>
<dbReference type="PANTHER" id="PTHR32278:SF130">
    <property type="entry name" value="F-BOX DOMAIN-CONTAINING PROTEIN"/>
    <property type="match status" value="1"/>
</dbReference>
<protein>
    <recommendedName>
        <fullName evidence="1">F-box domain-containing protein</fullName>
    </recommendedName>
</protein>
<dbReference type="Pfam" id="PF14299">
    <property type="entry name" value="PP2"/>
    <property type="match status" value="1"/>
</dbReference>
<evidence type="ECO:0000313" key="3">
    <source>
        <dbReference type="Proteomes" id="UP001634393"/>
    </source>
</evidence>
<dbReference type="CDD" id="cd22162">
    <property type="entry name" value="F-box_AtSKIP3-like"/>
    <property type="match status" value="1"/>
</dbReference>
<dbReference type="Gene3D" id="1.20.1280.50">
    <property type="match status" value="1"/>
</dbReference>
<name>A0ABD3SV58_9LAMI</name>
<organism evidence="2 3">
    <name type="scientific">Penstemon smallii</name>
    <dbReference type="NCBI Taxonomy" id="265156"/>
    <lineage>
        <taxon>Eukaryota</taxon>
        <taxon>Viridiplantae</taxon>
        <taxon>Streptophyta</taxon>
        <taxon>Embryophyta</taxon>
        <taxon>Tracheophyta</taxon>
        <taxon>Spermatophyta</taxon>
        <taxon>Magnoliopsida</taxon>
        <taxon>eudicotyledons</taxon>
        <taxon>Gunneridae</taxon>
        <taxon>Pentapetalae</taxon>
        <taxon>asterids</taxon>
        <taxon>lamiids</taxon>
        <taxon>Lamiales</taxon>
        <taxon>Plantaginaceae</taxon>
        <taxon>Cheloneae</taxon>
        <taxon>Penstemon</taxon>
    </lineage>
</organism>
<proteinExistence type="predicted"/>
<dbReference type="Proteomes" id="UP001634393">
    <property type="component" value="Unassembled WGS sequence"/>
</dbReference>
<keyword evidence="3" id="KW-1185">Reference proteome</keyword>
<reference evidence="2 3" key="1">
    <citation type="submission" date="2024-12" db="EMBL/GenBank/DDBJ databases">
        <title>The unique morphological basis and parallel evolutionary history of personate flowers in Penstemon.</title>
        <authorList>
            <person name="Depatie T.H."/>
            <person name="Wessinger C.A."/>
        </authorList>
    </citation>
    <scope>NUCLEOTIDE SEQUENCE [LARGE SCALE GENOMIC DNA]</scope>
    <source>
        <strain evidence="2">WTNN_2</strain>
        <tissue evidence="2">Leaf</tissue>
    </source>
</reference>
<evidence type="ECO:0000259" key="1">
    <source>
        <dbReference type="PROSITE" id="PS50181"/>
    </source>
</evidence>
<comment type="caution">
    <text evidence="2">The sequence shown here is derived from an EMBL/GenBank/DDBJ whole genome shotgun (WGS) entry which is preliminary data.</text>
</comment>
<dbReference type="SMART" id="SM00256">
    <property type="entry name" value="FBOX"/>
    <property type="match status" value="1"/>
</dbReference>
<dbReference type="SUPFAM" id="SSF81383">
    <property type="entry name" value="F-box domain"/>
    <property type="match status" value="1"/>
</dbReference>
<dbReference type="EMBL" id="JBJXBP010000005">
    <property type="protein sequence ID" value="KAL3828360.1"/>
    <property type="molecule type" value="Genomic_DNA"/>
</dbReference>
<dbReference type="InterPro" id="IPR025886">
    <property type="entry name" value="PP2-like"/>
</dbReference>
<feature type="domain" description="F-box" evidence="1">
    <location>
        <begin position="8"/>
        <end position="54"/>
    </location>
</feature>